<dbReference type="EMBL" id="JBHUEK010000007">
    <property type="protein sequence ID" value="MFD1777848.1"/>
    <property type="molecule type" value="Genomic_DNA"/>
</dbReference>
<proteinExistence type="predicted"/>
<dbReference type="PANTHER" id="PTHR43289:SF34">
    <property type="entry name" value="SERINE_THREONINE-PROTEIN KINASE YBDM-RELATED"/>
    <property type="match status" value="1"/>
</dbReference>
<evidence type="ECO:0000256" key="5">
    <source>
        <dbReference type="ARBA" id="ARBA00022777"/>
    </source>
</evidence>
<evidence type="ECO:0000256" key="9">
    <source>
        <dbReference type="PROSITE-ProRule" id="PRU10141"/>
    </source>
</evidence>
<gene>
    <name evidence="14" type="primary">pknB</name>
    <name evidence="14" type="ORF">ACFSFW_04145</name>
</gene>
<dbReference type="CDD" id="cd14014">
    <property type="entry name" value="STKc_PknB_like"/>
    <property type="match status" value="1"/>
</dbReference>
<dbReference type="Pfam" id="PF21160">
    <property type="entry name" value="PrkC-like_PASTA-like"/>
    <property type="match status" value="1"/>
</dbReference>
<dbReference type="InterPro" id="IPR005543">
    <property type="entry name" value="PASTA_dom"/>
</dbReference>
<dbReference type="GO" id="GO:0016301">
    <property type="term" value="F:kinase activity"/>
    <property type="evidence" value="ECO:0007669"/>
    <property type="project" value="UniProtKB-KW"/>
</dbReference>
<dbReference type="Pfam" id="PF00069">
    <property type="entry name" value="Pkinase"/>
    <property type="match status" value="1"/>
</dbReference>
<evidence type="ECO:0000256" key="4">
    <source>
        <dbReference type="ARBA" id="ARBA00022741"/>
    </source>
</evidence>
<comment type="caution">
    <text evidence="14">The sequence shown here is derived from an EMBL/GenBank/DDBJ whole genome shotgun (WGS) entry which is preliminary data.</text>
</comment>
<dbReference type="PROSITE" id="PS00108">
    <property type="entry name" value="PROTEIN_KINASE_ST"/>
    <property type="match status" value="1"/>
</dbReference>
<feature type="domain" description="PASTA" evidence="13">
    <location>
        <begin position="501"/>
        <end position="568"/>
    </location>
</feature>
<keyword evidence="2" id="KW-0723">Serine/threonine-protein kinase</keyword>
<dbReference type="Gene3D" id="3.30.10.20">
    <property type="match status" value="3"/>
</dbReference>
<protein>
    <recommendedName>
        <fullName evidence="1">non-specific serine/threonine protein kinase</fullName>
        <ecNumber evidence="1">2.7.11.1</ecNumber>
    </recommendedName>
</protein>
<evidence type="ECO:0000259" key="13">
    <source>
        <dbReference type="PROSITE" id="PS51178"/>
    </source>
</evidence>
<comment type="catalytic activity">
    <reaction evidence="7">
        <text>L-threonyl-[protein] + ATP = O-phospho-L-threonyl-[protein] + ADP + H(+)</text>
        <dbReference type="Rhea" id="RHEA:46608"/>
        <dbReference type="Rhea" id="RHEA-COMP:11060"/>
        <dbReference type="Rhea" id="RHEA-COMP:11605"/>
        <dbReference type="ChEBI" id="CHEBI:15378"/>
        <dbReference type="ChEBI" id="CHEBI:30013"/>
        <dbReference type="ChEBI" id="CHEBI:30616"/>
        <dbReference type="ChEBI" id="CHEBI:61977"/>
        <dbReference type="ChEBI" id="CHEBI:456216"/>
        <dbReference type="EC" id="2.7.11.1"/>
    </reaction>
</comment>
<sequence>MLIGRRLSGRYKILEVIGGGGMANVYLARDVILERDVAIKVLRLDFSNDEEFIKRFRREAHAATSLAHPNIVSIYDVGEEEDIYYIVMEYVPGQTLKQYIQRNAPLHPKEAINIMLQLTSAITHAHQNQIVHRDIKPQNILIDHDGTVKVTDFGIAVALSSTTITQTNSVLGSVHYLSPEQARGGMSTRKSDIYSLGIVMFELLTGRVPFEGESAVSIALKHLQSDTPSPKRWNATIPQSVENVILKATAKDPFHRYDSVEEMEEDLQTVLFPNRLNEEKFVIPDMDDEVTKAIPIIKDNSPLKSAETMVRDSQKNSKSVDQDEPKPKKKKKKKNKLLVSLAIIFFLILAAGVAAVTIFPALFLPKDVEVPDVSNMTYDRAVNKLEEAGFTIGDTIEISDQEVEEGYIVRTDPEAGDSVKEGATIDLYESTGKKKVAFKDYVGKDFEEVKEKLIDKEKYLAVFSEEEFSDSAKGTILSQSIDEGEEVVPEETEVTFTISKGPETIKLADLTKYPANALAEYANSTGLNIDSAEEQYSDEISAGQVISQTPAAGAELTKGAKVKVIMSKGPEPKEPKEEKRTITIDYTPDEEESPQLVEIYIQDANNNINKVYDDFELKEKRSVELTFVINPGETAEYMVLINGVLDQRDKIPYPEQ</sequence>
<keyword evidence="5 14" id="KW-0418">Kinase</keyword>
<keyword evidence="15" id="KW-1185">Reference proteome</keyword>
<dbReference type="NCBIfam" id="NF033483">
    <property type="entry name" value="PknB_PASTA_kin"/>
    <property type="match status" value="1"/>
</dbReference>
<evidence type="ECO:0000256" key="7">
    <source>
        <dbReference type="ARBA" id="ARBA00047899"/>
    </source>
</evidence>
<evidence type="ECO:0000259" key="12">
    <source>
        <dbReference type="PROSITE" id="PS50011"/>
    </source>
</evidence>
<feature type="compositionally biased region" description="Basic and acidic residues" evidence="10">
    <location>
        <begin position="309"/>
        <end position="326"/>
    </location>
</feature>
<feature type="binding site" evidence="9">
    <location>
        <position position="40"/>
    </location>
    <ligand>
        <name>ATP</name>
        <dbReference type="ChEBI" id="CHEBI:30616"/>
    </ligand>
</feature>
<keyword evidence="6 9" id="KW-0067">ATP-binding</keyword>
<feature type="domain" description="Protein kinase" evidence="12">
    <location>
        <begin position="11"/>
        <end position="271"/>
    </location>
</feature>
<dbReference type="CDD" id="cd06577">
    <property type="entry name" value="PASTA_pknB"/>
    <property type="match status" value="3"/>
</dbReference>
<dbReference type="PANTHER" id="PTHR43289">
    <property type="entry name" value="MITOGEN-ACTIVATED PROTEIN KINASE KINASE KINASE 20-RELATED"/>
    <property type="match status" value="1"/>
</dbReference>
<evidence type="ECO:0000256" key="3">
    <source>
        <dbReference type="ARBA" id="ARBA00022679"/>
    </source>
</evidence>
<name>A0ABW4MKC3_9BACI</name>
<dbReference type="SMART" id="SM00740">
    <property type="entry name" value="PASTA"/>
    <property type="match status" value="3"/>
</dbReference>
<dbReference type="RefSeq" id="WP_388035464.1">
    <property type="nucleotide sequence ID" value="NZ_JBHUEK010000007.1"/>
</dbReference>
<evidence type="ECO:0000256" key="1">
    <source>
        <dbReference type="ARBA" id="ARBA00012513"/>
    </source>
</evidence>
<evidence type="ECO:0000313" key="15">
    <source>
        <dbReference type="Proteomes" id="UP001597227"/>
    </source>
</evidence>
<dbReference type="Pfam" id="PF03793">
    <property type="entry name" value="PASTA"/>
    <property type="match status" value="3"/>
</dbReference>
<dbReference type="SMART" id="SM00220">
    <property type="entry name" value="S_TKc"/>
    <property type="match status" value="1"/>
</dbReference>
<reference evidence="15" key="1">
    <citation type="journal article" date="2019" name="Int. J. Syst. Evol. Microbiol.">
        <title>The Global Catalogue of Microorganisms (GCM) 10K type strain sequencing project: providing services to taxonomists for standard genome sequencing and annotation.</title>
        <authorList>
            <consortium name="The Broad Institute Genomics Platform"/>
            <consortium name="The Broad Institute Genome Sequencing Center for Infectious Disease"/>
            <person name="Wu L."/>
            <person name="Ma J."/>
        </authorList>
    </citation>
    <scope>NUCLEOTIDE SEQUENCE [LARGE SCALE GENOMIC DNA]</scope>
    <source>
        <strain evidence="15">CCUG 15531</strain>
    </source>
</reference>
<dbReference type="InterPro" id="IPR008271">
    <property type="entry name" value="Ser/Thr_kinase_AS"/>
</dbReference>
<evidence type="ECO:0000256" key="2">
    <source>
        <dbReference type="ARBA" id="ARBA00022527"/>
    </source>
</evidence>
<dbReference type="Gene3D" id="2.60.40.2560">
    <property type="match status" value="1"/>
</dbReference>
<evidence type="ECO:0000256" key="10">
    <source>
        <dbReference type="SAM" id="MobiDB-lite"/>
    </source>
</evidence>
<dbReference type="Proteomes" id="UP001597227">
    <property type="component" value="Unassembled WGS sequence"/>
</dbReference>
<keyword evidence="11" id="KW-0812">Transmembrane</keyword>
<keyword evidence="4 9" id="KW-0547">Nucleotide-binding</keyword>
<dbReference type="SUPFAM" id="SSF56112">
    <property type="entry name" value="Protein kinase-like (PK-like)"/>
    <property type="match status" value="1"/>
</dbReference>
<dbReference type="PROSITE" id="PS50011">
    <property type="entry name" value="PROTEIN_KINASE_DOM"/>
    <property type="match status" value="1"/>
</dbReference>
<dbReference type="Gene3D" id="1.10.510.10">
    <property type="entry name" value="Transferase(Phosphotransferase) domain 1"/>
    <property type="match status" value="1"/>
</dbReference>
<dbReference type="InterPro" id="IPR011009">
    <property type="entry name" value="Kinase-like_dom_sf"/>
</dbReference>
<feature type="transmembrane region" description="Helical" evidence="11">
    <location>
        <begin position="337"/>
        <end position="364"/>
    </location>
</feature>
<dbReference type="InterPro" id="IPR000719">
    <property type="entry name" value="Prot_kinase_dom"/>
</dbReference>
<feature type="domain" description="PASTA" evidence="13">
    <location>
        <begin position="364"/>
        <end position="431"/>
    </location>
</feature>
<accession>A0ABW4MKC3</accession>
<keyword evidence="11" id="KW-0472">Membrane</keyword>
<evidence type="ECO:0000313" key="14">
    <source>
        <dbReference type="EMBL" id="MFD1777848.1"/>
    </source>
</evidence>
<evidence type="ECO:0000256" key="11">
    <source>
        <dbReference type="SAM" id="Phobius"/>
    </source>
</evidence>
<dbReference type="InterPro" id="IPR017441">
    <property type="entry name" value="Protein_kinase_ATP_BS"/>
</dbReference>
<keyword evidence="3" id="KW-0808">Transferase</keyword>
<dbReference type="PROSITE" id="PS51178">
    <property type="entry name" value="PASTA"/>
    <property type="match status" value="3"/>
</dbReference>
<feature type="domain" description="PASTA" evidence="13">
    <location>
        <begin position="432"/>
        <end position="500"/>
    </location>
</feature>
<evidence type="ECO:0000256" key="8">
    <source>
        <dbReference type="ARBA" id="ARBA00048679"/>
    </source>
</evidence>
<dbReference type="EC" id="2.7.11.1" evidence="1"/>
<dbReference type="PROSITE" id="PS00107">
    <property type="entry name" value="PROTEIN_KINASE_ATP"/>
    <property type="match status" value="1"/>
</dbReference>
<feature type="region of interest" description="Disordered" evidence="10">
    <location>
        <begin position="304"/>
        <end position="331"/>
    </location>
</feature>
<comment type="catalytic activity">
    <reaction evidence="8">
        <text>L-seryl-[protein] + ATP = O-phospho-L-seryl-[protein] + ADP + H(+)</text>
        <dbReference type="Rhea" id="RHEA:17989"/>
        <dbReference type="Rhea" id="RHEA-COMP:9863"/>
        <dbReference type="Rhea" id="RHEA-COMP:11604"/>
        <dbReference type="ChEBI" id="CHEBI:15378"/>
        <dbReference type="ChEBI" id="CHEBI:29999"/>
        <dbReference type="ChEBI" id="CHEBI:30616"/>
        <dbReference type="ChEBI" id="CHEBI:83421"/>
        <dbReference type="ChEBI" id="CHEBI:456216"/>
        <dbReference type="EC" id="2.7.11.1"/>
    </reaction>
</comment>
<dbReference type="Gene3D" id="3.30.200.20">
    <property type="entry name" value="Phosphorylase Kinase, domain 1"/>
    <property type="match status" value="1"/>
</dbReference>
<evidence type="ECO:0000256" key="6">
    <source>
        <dbReference type="ARBA" id="ARBA00022840"/>
    </source>
</evidence>
<keyword evidence="11" id="KW-1133">Transmembrane helix</keyword>
<organism evidence="14 15">
    <name type="scientific">Fredinandcohnia salidurans</name>
    <dbReference type="NCBI Taxonomy" id="2595041"/>
    <lineage>
        <taxon>Bacteria</taxon>
        <taxon>Bacillati</taxon>
        <taxon>Bacillota</taxon>
        <taxon>Bacilli</taxon>
        <taxon>Bacillales</taxon>
        <taxon>Bacillaceae</taxon>
        <taxon>Fredinandcohnia</taxon>
    </lineage>
</organism>